<keyword evidence="9 10" id="KW-0573">Peptidoglycan synthesis</keyword>
<evidence type="ECO:0000259" key="11">
    <source>
        <dbReference type="Pfam" id="PF02875"/>
    </source>
</evidence>
<dbReference type="Pfam" id="PF02875">
    <property type="entry name" value="Mur_ligase_C"/>
    <property type="match status" value="1"/>
</dbReference>
<evidence type="ECO:0000256" key="10">
    <source>
        <dbReference type="RuleBase" id="RU003664"/>
    </source>
</evidence>
<dbReference type="GO" id="GO:0005737">
    <property type="term" value="C:cytoplasm"/>
    <property type="evidence" value="ECO:0007669"/>
    <property type="project" value="UniProtKB-SubCell"/>
</dbReference>
<dbReference type="InterPro" id="IPR018109">
    <property type="entry name" value="Folylpolyglutamate_synth_CS"/>
</dbReference>
<accession>N0B0K7</accession>
<evidence type="ECO:0000256" key="2">
    <source>
        <dbReference type="ARBA" id="ARBA00004752"/>
    </source>
</evidence>
<keyword evidence="9 10" id="KW-0133">Cell shape</keyword>
<dbReference type="PANTHER" id="PTHR43692:SF1">
    <property type="entry name" value="UDP-N-ACETYLMURAMOYLALANINE--D-GLUTAMATE LIGASE"/>
    <property type="match status" value="1"/>
</dbReference>
<evidence type="ECO:0000256" key="8">
    <source>
        <dbReference type="ARBA" id="ARBA00023306"/>
    </source>
</evidence>
<sequence>MIRATSFNGKTVAVFGLGSSGIASARSLVSGGATVAAWDDGEAGRNAAAQEGIPLVDLSQADWSHFSALVLTPGVPLTHPEPHWTVKKARASGVEIIGDIEIFARERAAHAPNAPFIAITGTNGKSTTTALIAHILRHAGRDVQLGGNIGRAVLTLEEPAPERFHIVEMSSFQIDLTPTLKPTVGVMLNMTPDHLDRHGTIENYAAVKERLVEGAEIAAVGIDDDFGLAMLQRRVRVGPAIAFSAEKSLAPGYSLLDDTIICSNREALAVKLGSLRGIATLRGKHNAQNALAAVAAVRECLNWLGQSSDIDWQGALSSFLGLPHRMEEIGRIGNVLFVNDSKATNADSTEKALLSFPRDVFWIVGGRPKAGGIAALEKYFGGIAKAYLIGESSEDFARTLNGSVAFERSGTLDAAVSAAARDATASTGVEPVVLLSPACASYDQFRNFEIRGESFRQLVEALPGVVMRRAS</sequence>
<evidence type="ECO:0000256" key="4">
    <source>
        <dbReference type="ARBA" id="ARBA00022598"/>
    </source>
</evidence>
<comment type="catalytic activity">
    <reaction evidence="9 10">
        <text>UDP-N-acetyl-alpha-D-muramoyl-L-alanine + D-glutamate + ATP = UDP-N-acetyl-alpha-D-muramoyl-L-alanyl-D-glutamate + ADP + phosphate + H(+)</text>
        <dbReference type="Rhea" id="RHEA:16429"/>
        <dbReference type="ChEBI" id="CHEBI:15378"/>
        <dbReference type="ChEBI" id="CHEBI:29986"/>
        <dbReference type="ChEBI" id="CHEBI:30616"/>
        <dbReference type="ChEBI" id="CHEBI:43474"/>
        <dbReference type="ChEBI" id="CHEBI:83898"/>
        <dbReference type="ChEBI" id="CHEBI:83900"/>
        <dbReference type="ChEBI" id="CHEBI:456216"/>
        <dbReference type="EC" id="6.3.2.9"/>
    </reaction>
</comment>
<evidence type="ECO:0000256" key="7">
    <source>
        <dbReference type="ARBA" id="ARBA00022840"/>
    </source>
</evidence>
<dbReference type="InterPro" id="IPR004101">
    <property type="entry name" value="Mur_ligase_C"/>
</dbReference>
<evidence type="ECO:0000313" key="14">
    <source>
        <dbReference type="Proteomes" id="UP000005952"/>
    </source>
</evidence>
<keyword evidence="4 9" id="KW-0436">Ligase</keyword>
<dbReference type="GO" id="GO:0071555">
    <property type="term" value="P:cell wall organization"/>
    <property type="evidence" value="ECO:0007669"/>
    <property type="project" value="UniProtKB-KW"/>
</dbReference>
<comment type="pathway">
    <text evidence="2 9 10">Cell wall biogenesis; peptidoglycan biosynthesis.</text>
</comment>
<keyword evidence="5 9" id="KW-0132">Cell division</keyword>
<keyword evidence="3 9" id="KW-0963">Cytoplasm</keyword>
<dbReference type="InterPro" id="IPR005762">
    <property type="entry name" value="MurD"/>
</dbReference>
<dbReference type="EC" id="6.3.2.9" evidence="9 10"/>
<dbReference type="NCBIfam" id="TIGR01087">
    <property type="entry name" value="murD"/>
    <property type="match status" value="1"/>
</dbReference>
<keyword evidence="14" id="KW-1185">Reference proteome</keyword>
<dbReference type="GO" id="GO:0008360">
    <property type="term" value="P:regulation of cell shape"/>
    <property type="evidence" value="ECO:0007669"/>
    <property type="project" value="UniProtKB-KW"/>
</dbReference>
<dbReference type="InterPro" id="IPR036615">
    <property type="entry name" value="Mur_ligase_C_dom_sf"/>
</dbReference>
<dbReference type="GO" id="GO:0005524">
    <property type="term" value="F:ATP binding"/>
    <property type="evidence" value="ECO:0007669"/>
    <property type="project" value="UniProtKB-UniRule"/>
</dbReference>
<comment type="function">
    <text evidence="9 10">Cell wall formation. Catalyzes the addition of glutamate to the nucleotide precursor UDP-N-acetylmuramoyl-L-alanine (UMA).</text>
</comment>
<dbReference type="HOGENOM" id="CLU_032540_3_0_5"/>
<keyword evidence="8 9" id="KW-0131">Cell cycle</keyword>
<dbReference type="HAMAP" id="MF_00639">
    <property type="entry name" value="MurD"/>
    <property type="match status" value="1"/>
</dbReference>
<comment type="similarity">
    <text evidence="9">Belongs to the MurCDEF family.</text>
</comment>
<dbReference type="AlphaFoldDB" id="N0B0K7"/>
<dbReference type="KEGG" id="hdt:HYPDE_23738"/>
<evidence type="ECO:0000313" key="13">
    <source>
        <dbReference type="EMBL" id="AGK56433.1"/>
    </source>
</evidence>
<keyword evidence="7 9" id="KW-0067">ATP-binding</keyword>
<evidence type="ECO:0000259" key="12">
    <source>
        <dbReference type="Pfam" id="PF08245"/>
    </source>
</evidence>
<dbReference type="GO" id="GO:0009252">
    <property type="term" value="P:peptidoglycan biosynthetic process"/>
    <property type="evidence" value="ECO:0007669"/>
    <property type="project" value="UniProtKB-UniRule"/>
</dbReference>
<dbReference type="Gene3D" id="3.40.1190.10">
    <property type="entry name" value="Mur-like, catalytic domain"/>
    <property type="match status" value="1"/>
</dbReference>
<dbReference type="SUPFAM" id="SSF53623">
    <property type="entry name" value="MurD-like peptide ligases, catalytic domain"/>
    <property type="match status" value="1"/>
</dbReference>
<dbReference type="Gene3D" id="3.90.190.20">
    <property type="entry name" value="Mur ligase, C-terminal domain"/>
    <property type="match status" value="1"/>
</dbReference>
<dbReference type="PANTHER" id="PTHR43692">
    <property type="entry name" value="UDP-N-ACETYLMURAMOYLALANINE--D-GLUTAMATE LIGASE"/>
    <property type="match status" value="1"/>
</dbReference>
<protein>
    <recommendedName>
        <fullName evidence="9 10">UDP-N-acetylmuramoylalanine--D-glutamate ligase</fullName>
        <ecNumber evidence="9 10">6.3.2.9</ecNumber>
    </recommendedName>
    <alternativeName>
        <fullName evidence="9">D-glutamic acid-adding enzyme</fullName>
    </alternativeName>
    <alternativeName>
        <fullName evidence="9">UDP-N-acetylmuramoyl-L-alanyl-D-glutamate synthetase</fullName>
    </alternativeName>
</protein>
<dbReference type="OrthoDB" id="9809796at2"/>
<dbReference type="InterPro" id="IPR036565">
    <property type="entry name" value="Mur-like_cat_sf"/>
</dbReference>
<dbReference type="EMBL" id="CP005587">
    <property type="protein sequence ID" value="AGK56433.1"/>
    <property type="molecule type" value="Genomic_DNA"/>
</dbReference>
<dbReference type="GO" id="GO:0051301">
    <property type="term" value="P:cell division"/>
    <property type="evidence" value="ECO:0007669"/>
    <property type="project" value="UniProtKB-KW"/>
</dbReference>
<reference evidence="13 14" key="1">
    <citation type="journal article" date="2013" name="Genome Announc.">
        <title>Genome sequences for three denitrifying bacterial strains isolated from a uranium- and nitrate-contaminated subsurface environment.</title>
        <authorList>
            <person name="Venkatramanan R."/>
            <person name="Prakash O."/>
            <person name="Woyke T."/>
            <person name="Chain P."/>
            <person name="Goodwin L.A."/>
            <person name="Watson D."/>
            <person name="Brooks S."/>
            <person name="Kostka J.E."/>
            <person name="Green S.J."/>
        </authorList>
    </citation>
    <scope>NUCLEOTIDE SEQUENCE [LARGE SCALE GENOMIC DNA]</scope>
    <source>
        <strain evidence="13 14">1NES1</strain>
    </source>
</reference>
<feature type="binding site" evidence="9">
    <location>
        <begin position="121"/>
        <end position="127"/>
    </location>
    <ligand>
        <name>ATP</name>
        <dbReference type="ChEBI" id="CHEBI:30616"/>
    </ligand>
</feature>
<dbReference type="eggNOG" id="COG0771">
    <property type="taxonomic scope" value="Bacteria"/>
</dbReference>
<feature type="domain" description="Mur ligase central" evidence="12">
    <location>
        <begin position="119"/>
        <end position="297"/>
    </location>
</feature>
<keyword evidence="9 10" id="KW-0961">Cell wall biogenesis/degradation</keyword>
<dbReference type="GO" id="GO:0008764">
    <property type="term" value="F:UDP-N-acetylmuramoylalanine-D-glutamate ligase activity"/>
    <property type="evidence" value="ECO:0007669"/>
    <property type="project" value="UniProtKB-UniRule"/>
</dbReference>
<gene>
    <name evidence="9 13" type="primary">murD</name>
    <name evidence="13" type="ORF">HYPDE_23738</name>
</gene>
<keyword evidence="6 9" id="KW-0547">Nucleotide-binding</keyword>
<evidence type="ECO:0000256" key="6">
    <source>
        <dbReference type="ARBA" id="ARBA00022741"/>
    </source>
</evidence>
<dbReference type="PROSITE" id="PS01011">
    <property type="entry name" value="FOLYLPOLYGLU_SYNT_1"/>
    <property type="match status" value="1"/>
</dbReference>
<dbReference type="GO" id="GO:0004326">
    <property type="term" value="F:tetrahydrofolylpolyglutamate synthase activity"/>
    <property type="evidence" value="ECO:0007669"/>
    <property type="project" value="InterPro"/>
</dbReference>
<dbReference type="Proteomes" id="UP000005952">
    <property type="component" value="Chromosome"/>
</dbReference>
<dbReference type="SUPFAM" id="SSF51984">
    <property type="entry name" value="MurCD N-terminal domain"/>
    <property type="match status" value="1"/>
</dbReference>
<dbReference type="InterPro" id="IPR013221">
    <property type="entry name" value="Mur_ligase_cen"/>
</dbReference>
<feature type="domain" description="Mur ligase C-terminal" evidence="11">
    <location>
        <begin position="324"/>
        <end position="439"/>
    </location>
</feature>
<evidence type="ECO:0000256" key="5">
    <source>
        <dbReference type="ARBA" id="ARBA00022618"/>
    </source>
</evidence>
<dbReference type="Gene3D" id="3.40.50.720">
    <property type="entry name" value="NAD(P)-binding Rossmann-like Domain"/>
    <property type="match status" value="1"/>
</dbReference>
<proteinExistence type="inferred from homology"/>
<evidence type="ECO:0000256" key="3">
    <source>
        <dbReference type="ARBA" id="ARBA00022490"/>
    </source>
</evidence>
<dbReference type="STRING" id="670307.HYPDE_23738"/>
<dbReference type="RefSeq" id="WP_015596471.1">
    <property type="nucleotide sequence ID" value="NC_021172.1"/>
</dbReference>
<dbReference type="UniPathway" id="UPA00219"/>
<organism evidence="13 14">
    <name type="scientific">Hyphomicrobium denitrificans 1NES1</name>
    <dbReference type="NCBI Taxonomy" id="670307"/>
    <lineage>
        <taxon>Bacteria</taxon>
        <taxon>Pseudomonadati</taxon>
        <taxon>Pseudomonadota</taxon>
        <taxon>Alphaproteobacteria</taxon>
        <taxon>Hyphomicrobiales</taxon>
        <taxon>Hyphomicrobiaceae</taxon>
        <taxon>Hyphomicrobium</taxon>
    </lineage>
</organism>
<comment type="subcellular location">
    <subcellularLocation>
        <location evidence="1 9 10">Cytoplasm</location>
    </subcellularLocation>
</comment>
<evidence type="ECO:0000256" key="1">
    <source>
        <dbReference type="ARBA" id="ARBA00004496"/>
    </source>
</evidence>
<name>N0B0K7_9HYPH</name>
<dbReference type="Pfam" id="PF08245">
    <property type="entry name" value="Mur_ligase_M"/>
    <property type="match status" value="1"/>
</dbReference>
<dbReference type="SUPFAM" id="SSF53244">
    <property type="entry name" value="MurD-like peptide ligases, peptide-binding domain"/>
    <property type="match status" value="1"/>
</dbReference>
<evidence type="ECO:0000256" key="9">
    <source>
        <dbReference type="HAMAP-Rule" id="MF_00639"/>
    </source>
</evidence>